<feature type="transmembrane region" description="Helical" evidence="2">
    <location>
        <begin position="194"/>
        <end position="213"/>
    </location>
</feature>
<feature type="transmembrane region" description="Helical" evidence="2">
    <location>
        <begin position="367"/>
        <end position="390"/>
    </location>
</feature>
<feature type="transmembrane region" description="Helical" evidence="2">
    <location>
        <begin position="333"/>
        <end position="355"/>
    </location>
</feature>
<protein>
    <submittedName>
        <fullName evidence="3">Membrane protein</fullName>
    </submittedName>
</protein>
<feature type="transmembrane region" description="Helical" evidence="2">
    <location>
        <begin position="124"/>
        <end position="147"/>
    </location>
</feature>
<feature type="transmembrane region" description="Helical" evidence="2">
    <location>
        <begin position="271"/>
        <end position="294"/>
    </location>
</feature>
<proteinExistence type="predicted"/>
<gene>
    <name evidence="3" type="ORF">GCM10009751_19640</name>
</gene>
<dbReference type="Proteomes" id="UP001501094">
    <property type="component" value="Unassembled WGS sequence"/>
</dbReference>
<feature type="compositionally biased region" description="Low complexity" evidence="1">
    <location>
        <begin position="36"/>
        <end position="49"/>
    </location>
</feature>
<feature type="compositionally biased region" description="Low complexity" evidence="1">
    <location>
        <begin position="62"/>
        <end position="74"/>
    </location>
</feature>
<keyword evidence="2" id="KW-0472">Membrane</keyword>
<keyword evidence="2" id="KW-0812">Transmembrane</keyword>
<feature type="compositionally biased region" description="Gly residues" evidence="1">
    <location>
        <begin position="50"/>
        <end position="61"/>
    </location>
</feature>
<reference evidence="3 4" key="1">
    <citation type="journal article" date="2019" name="Int. J. Syst. Evol. Microbiol.">
        <title>The Global Catalogue of Microorganisms (GCM) 10K type strain sequencing project: providing services to taxonomists for standard genome sequencing and annotation.</title>
        <authorList>
            <consortium name="The Broad Institute Genomics Platform"/>
            <consortium name="The Broad Institute Genome Sequencing Center for Infectious Disease"/>
            <person name="Wu L."/>
            <person name="Ma J."/>
        </authorList>
    </citation>
    <scope>NUCLEOTIDE SEQUENCE [LARGE SCALE GENOMIC DNA]</scope>
    <source>
        <strain evidence="3 4">JCM 14326</strain>
    </source>
</reference>
<keyword evidence="4" id="KW-1185">Reference proteome</keyword>
<feature type="region of interest" description="Disordered" evidence="1">
    <location>
        <begin position="1"/>
        <end position="91"/>
    </location>
</feature>
<evidence type="ECO:0000313" key="4">
    <source>
        <dbReference type="Proteomes" id="UP001501094"/>
    </source>
</evidence>
<evidence type="ECO:0000313" key="3">
    <source>
        <dbReference type="EMBL" id="GAA1861922.1"/>
    </source>
</evidence>
<evidence type="ECO:0000256" key="1">
    <source>
        <dbReference type="SAM" id="MobiDB-lite"/>
    </source>
</evidence>
<organism evidence="3 4">
    <name type="scientific">Myceligenerans crystallogenes</name>
    <dbReference type="NCBI Taxonomy" id="316335"/>
    <lineage>
        <taxon>Bacteria</taxon>
        <taxon>Bacillati</taxon>
        <taxon>Actinomycetota</taxon>
        <taxon>Actinomycetes</taxon>
        <taxon>Micrococcales</taxon>
        <taxon>Promicromonosporaceae</taxon>
        <taxon>Myceligenerans</taxon>
    </lineage>
</organism>
<dbReference type="RefSeq" id="WP_344102088.1">
    <property type="nucleotide sequence ID" value="NZ_BAAANL010000003.1"/>
</dbReference>
<sequence length="410" mass="43319">MTTPANPDGSGTPAQHGWGEPPRYGQYAPGYGADEPAAPQSAPSPQYGQGQYGQGQYGQGQYGQPQYGRQPGGQPQNGGQPGNGQQHAVFTLPTDKPGIIPLRPLSLGEIYDGAFQAVRHNPGVVIGFTTLVLTIASVIGAVISLPLTSIFADLWGDLADVAANDPSSSPEDLATLQGMTGLIPGLYGSMFGTLFTYVLAAPLAQGGVAVAVSESAIGRKLTLAEAWRRVGPRWLFLVGLGLLQGLATLLVLAALVALVVGMFAIDTGVGVLGVVLAMIGWIVFVAWFTTKLLLIAPALVLERQGFWATAGRGWQLTKGVFWRTLGIYLLTNFILYFLSQIISAPVGFLMGFVMITADPILMQITYVLTMLVSTLLTTIFLGAVVALLYIDTRMRREGLDVQLAAAAADR</sequence>
<dbReference type="EMBL" id="BAAANL010000003">
    <property type="protein sequence ID" value="GAA1861922.1"/>
    <property type="molecule type" value="Genomic_DNA"/>
</dbReference>
<feature type="transmembrane region" description="Helical" evidence="2">
    <location>
        <begin position="234"/>
        <end position="265"/>
    </location>
</feature>
<keyword evidence="2" id="KW-1133">Transmembrane helix</keyword>
<comment type="caution">
    <text evidence="3">The sequence shown here is derived from an EMBL/GenBank/DDBJ whole genome shotgun (WGS) entry which is preliminary data.</text>
</comment>
<evidence type="ECO:0000256" key="2">
    <source>
        <dbReference type="SAM" id="Phobius"/>
    </source>
</evidence>
<name>A0ABN2NFK3_9MICO</name>
<accession>A0ABN2NFK3</accession>